<evidence type="ECO:0000256" key="6">
    <source>
        <dbReference type="RuleBase" id="RU003355"/>
    </source>
</evidence>
<keyword evidence="2 5" id="KW-0645">Protease</keyword>
<evidence type="ECO:0000256" key="3">
    <source>
        <dbReference type="ARBA" id="ARBA00022801"/>
    </source>
</evidence>
<dbReference type="InterPro" id="IPR023827">
    <property type="entry name" value="Peptidase_S8_Asp-AS"/>
</dbReference>
<dbReference type="InterPro" id="IPR051048">
    <property type="entry name" value="Peptidase_S8/S53_subtilisin"/>
</dbReference>
<dbReference type="PROSITE" id="PS51892">
    <property type="entry name" value="SUBTILASE"/>
    <property type="match status" value="1"/>
</dbReference>
<dbReference type="PROSITE" id="PS00137">
    <property type="entry name" value="SUBTILASE_HIS"/>
    <property type="match status" value="1"/>
</dbReference>
<dbReference type="InterPro" id="IPR034202">
    <property type="entry name" value="Subtilisin_Carlsberg-like"/>
</dbReference>
<dbReference type="PRINTS" id="PR00723">
    <property type="entry name" value="SUBTILISIN"/>
</dbReference>
<sequence>MKPFELIPFQVEEVYERSNEIPPGVRMIDSERMWNEGYKGNDIVIAVIDTGCDKNHRDLQNRIVDGRNFTGGNPTDFHDENGHGTHVAGTIAASFNQQGVAGVAPSSKLLILKAFDSKGHSSYQQIIKAVKYATKWRGPRGEKVRILSMSFGGSEDYAMLHRSIKNAVNQNILVVCAAGNEGDANTRTTERLYPGYYKEVVQVGAVDFNGSLAPFSNSNDEIDLVAPGVNILSTYKNGQYATLSGTSMATPHVAGAAALLLEENEKAFERTLTEPELYGLIIKHTKSLGHSKREEGNGLITFTSDEVDSFEAFFEDLENQ</sequence>
<proteinExistence type="inferred from homology"/>
<evidence type="ECO:0000259" key="7">
    <source>
        <dbReference type="Pfam" id="PF00082"/>
    </source>
</evidence>
<dbReference type="InterPro" id="IPR023828">
    <property type="entry name" value="Peptidase_S8_Ser-AS"/>
</dbReference>
<evidence type="ECO:0000313" key="9">
    <source>
        <dbReference type="Proteomes" id="UP001589836"/>
    </source>
</evidence>
<comment type="caution">
    <text evidence="8">The sequence shown here is derived from an EMBL/GenBank/DDBJ whole genome shotgun (WGS) entry which is preliminary data.</text>
</comment>
<keyword evidence="4 5" id="KW-0720">Serine protease</keyword>
<dbReference type="InterPro" id="IPR000209">
    <property type="entry name" value="Peptidase_S8/S53_dom"/>
</dbReference>
<feature type="active site" description="Charge relay system" evidence="5">
    <location>
        <position position="247"/>
    </location>
</feature>
<dbReference type="PANTHER" id="PTHR43399">
    <property type="entry name" value="SUBTILISIN-RELATED"/>
    <property type="match status" value="1"/>
</dbReference>
<feature type="active site" description="Charge relay system" evidence="5">
    <location>
        <position position="49"/>
    </location>
</feature>
<feature type="domain" description="Peptidase S8/S53" evidence="7">
    <location>
        <begin position="40"/>
        <end position="298"/>
    </location>
</feature>
<keyword evidence="9" id="KW-1185">Reference proteome</keyword>
<protein>
    <submittedName>
        <fullName evidence="8">S8 family peptidase</fullName>
    </submittedName>
</protein>
<evidence type="ECO:0000313" key="8">
    <source>
        <dbReference type="EMBL" id="MFC0524451.1"/>
    </source>
</evidence>
<name>A0ABV6LPV7_9BACI</name>
<dbReference type="Proteomes" id="UP001589836">
    <property type="component" value="Unassembled WGS sequence"/>
</dbReference>
<dbReference type="Gene3D" id="3.40.50.200">
    <property type="entry name" value="Peptidase S8/S53 domain"/>
    <property type="match status" value="1"/>
</dbReference>
<dbReference type="EMBL" id="JBHLTP010000011">
    <property type="protein sequence ID" value="MFC0524451.1"/>
    <property type="molecule type" value="Genomic_DNA"/>
</dbReference>
<dbReference type="InterPro" id="IPR015500">
    <property type="entry name" value="Peptidase_S8_subtilisin-rel"/>
</dbReference>
<keyword evidence="3 5" id="KW-0378">Hydrolase</keyword>
<dbReference type="InterPro" id="IPR036852">
    <property type="entry name" value="Peptidase_S8/S53_dom_sf"/>
</dbReference>
<evidence type="ECO:0000256" key="5">
    <source>
        <dbReference type="PROSITE-ProRule" id="PRU01240"/>
    </source>
</evidence>
<dbReference type="SUPFAM" id="SSF52743">
    <property type="entry name" value="Subtilisin-like"/>
    <property type="match status" value="1"/>
</dbReference>
<feature type="active site" description="Charge relay system" evidence="5">
    <location>
        <position position="83"/>
    </location>
</feature>
<evidence type="ECO:0000256" key="1">
    <source>
        <dbReference type="ARBA" id="ARBA00011073"/>
    </source>
</evidence>
<accession>A0ABV6LPV7</accession>
<dbReference type="InterPro" id="IPR022398">
    <property type="entry name" value="Peptidase_S8_His-AS"/>
</dbReference>
<dbReference type="PANTHER" id="PTHR43399:SF4">
    <property type="entry name" value="CELL WALL-ASSOCIATED PROTEASE"/>
    <property type="match status" value="1"/>
</dbReference>
<evidence type="ECO:0000256" key="4">
    <source>
        <dbReference type="ARBA" id="ARBA00022825"/>
    </source>
</evidence>
<evidence type="ECO:0000256" key="2">
    <source>
        <dbReference type="ARBA" id="ARBA00022670"/>
    </source>
</evidence>
<reference evidence="8 9" key="1">
    <citation type="submission" date="2024-09" db="EMBL/GenBank/DDBJ databases">
        <authorList>
            <person name="Sun Q."/>
            <person name="Mori K."/>
        </authorList>
    </citation>
    <scope>NUCLEOTIDE SEQUENCE [LARGE SCALE GENOMIC DNA]</scope>
    <source>
        <strain evidence="8 9">NCAIM B.02529</strain>
    </source>
</reference>
<gene>
    <name evidence="8" type="ORF">ACFFGV_12825</name>
</gene>
<comment type="similarity">
    <text evidence="1 5 6">Belongs to the peptidase S8 family.</text>
</comment>
<dbReference type="Pfam" id="PF00082">
    <property type="entry name" value="Peptidase_S8"/>
    <property type="match status" value="1"/>
</dbReference>
<dbReference type="CDD" id="cd07477">
    <property type="entry name" value="Peptidases_S8_Subtilisin_subset"/>
    <property type="match status" value="1"/>
</dbReference>
<dbReference type="RefSeq" id="WP_377348441.1">
    <property type="nucleotide sequence ID" value="NZ_JBHLTP010000011.1"/>
</dbReference>
<dbReference type="PROSITE" id="PS00136">
    <property type="entry name" value="SUBTILASE_ASP"/>
    <property type="match status" value="1"/>
</dbReference>
<dbReference type="PROSITE" id="PS00138">
    <property type="entry name" value="SUBTILASE_SER"/>
    <property type="match status" value="1"/>
</dbReference>
<organism evidence="8 9">
    <name type="scientific">Pontibacillus salicampi</name>
    <dbReference type="NCBI Taxonomy" id="1449801"/>
    <lineage>
        <taxon>Bacteria</taxon>
        <taxon>Bacillati</taxon>
        <taxon>Bacillota</taxon>
        <taxon>Bacilli</taxon>
        <taxon>Bacillales</taxon>
        <taxon>Bacillaceae</taxon>
        <taxon>Pontibacillus</taxon>
    </lineage>
</organism>